<evidence type="ECO:0008006" key="3">
    <source>
        <dbReference type="Google" id="ProtNLM"/>
    </source>
</evidence>
<name>A0ABQ9IW32_9CUCU</name>
<dbReference type="InterPro" id="IPR042770">
    <property type="entry name" value="RWDD4"/>
</dbReference>
<dbReference type="PANTHER" id="PTHR21275:SF1">
    <property type="entry name" value="RWD DOMAIN-CONTAINING PROTEIN 4"/>
    <property type="match status" value="1"/>
</dbReference>
<organism evidence="1 2">
    <name type="scientific">Molorchus minor</name>
    <dbReference type="NCBI Taxonomy" id="1323400"/>
    <lineage>
        <taxon>Eukaryota</taxon>
        <taxon>Metazoa</taxon>
        <taxon>Ecdysozoa</taxon>
        <taxon>Arthropoda</taxon>
        <taxon>Hexapoda</taxon>
        <taxon>Insecta</taxon>
        <taxon>Pterygota</taxon>
        <taxon>Neoptera</taxon>
        <taxon>Endopterygota</taxon>
        <taxon>Coleoptera</taxon>
        <taxon>Polyphaga</taxon>
        <taxon>Cucujiformia</taxon>
        <taxon>Chrysomeloidea</taxon>
        <taxon>Cerambycidae</taxon>
        <taxon>Lamiinae</taxon>
        <taxon>Monochamini</taxon>
        <taxon>Molorchus</taxon>
    </lineage>
</organism>
<comment type="caution">
    <text evidence="1">The sequence shown here is derived from an EMBL/GenBank/DDBJ whole genome shotgun (WGS) entry which is preliminary data.</text>
</comment>
<evidence type="ECO:0000313" key="1">
    <source>
        <dbReference type="EMBL" id="KAJ8967309.1"/>
    </source>
</evidence>
<sequence length="111" mass="13221">METFYNKHVMPSLKEKIVNVVLSEAEQYLGMSMTYSLFEFEQPEIASDKLDVDKLCILEQEPLQEANKKEKKEQLTKAQKRRQWNKVDYKGDKPRGWNWVDIVKHLSSNWD</sequence>
<dbReference type="PANTHER" id="PTHR21275">
    <property type="entry name" value="RWD DOMAIN-CONTAINING PROTEIN 4"/>
    <property type="match status" value="1"/>
</dbReference>
<dbReference type="EMBL" id="JAPWTJ010002212">
    <property type="protein sequence ID" value="KAJ8967309.1"/>
    <property type="molecule type" value="Genomic_DNA"/>
</dbReference>
<accession>A0ABQ9IW32</accession>
<gene>
    <name evidence="1" type="ORF">NQ317_013778</name>
</gene>
<protein>
    <recommendedName>
        <fullName evidence="3">RWD domain-containing protein</fullName>
    </recommendedName>
</protein>
<proteinExistence type="predicted"/>
<keyword evidence="2" id="KW-1185">Reference proteome</keyword>
<evidence type="ECO:0000313" key="2">
    <source>
        <dbReference type="Proteomes" id="UP001162164"/>
    </source>
</evidence>
<dbReference type="Proteomes" id="UP001162164">
    <property type="component" value="Unassembled WGS sequence"/>
</dbReference>
<reference evidence="1" key="1">
    <citation type="journal article" date="2023" name="Insect Mol. Biol.">
        <title>Genome sequencing provides insights into the evolution of gene families encoding plant cell wall-degrading enzymes in longhorned beetles.</title>
        <authorList>
            <person name="Shin N.R."/>
            <person name="Okamura Y."/>
            <person name="Kirsch R."/>
            <person name="Pauchet Y."/>
        </authorList>
    </citation>
    <scope>NUCLEOTIDE SEQUENCE</scope>
    <source>
        <strain evidence="1">MMC_N1</strain>
    </source>
</reference>